<sequence>MNLVIPYIMSVTIINTLVVKSSSFNNNEFIPSKYTCDGLNINPDIIIDEIPENTKSLAIIMEDPDSPNGTFCHWLLWDILPKSSIKEDSAPGIQGRNNMGENKYSGPCPPSGKHHYHFKVYALDTTLSFLPSNTDKKEFEKAIVGHSIAWGELIGLYRVKEHF</sequence>
<dbReference type="CDD" id="cd00865">
    <property type="entry name" value="PEBP_bact_arch"/>
    <property type="match status" value="1"/>
</dbReference>
<dbReference type="PANTHER" id="PTHR30289">
    <property type="entry name" value="UNCHARACTERIZED PROTEIN YBCL-RELATED"/>
    <property type="match status" value="1"/>
</dbReference>
<dbReference type="EMBL" id="FNVP01000006">
    <property type="protein sequence ID" value="SEG14033.1"/>
    <property type="molecule type" value="Genomic_DNA"/>
</dbReference>
<protein>
    <submittedName>
        <fullName evidence="1">Phospholipid-binding protein, PBP family</fullName>
    </submittedName>
</protein>
<dbReference type="InterPro" id="IPR005247">
    <property type="entry name" value="YbhB_YbcL/LppC-like"/>
</dbReference>
<name>A0A1H5XQV9_9FLAO</name>
<accession>A0A1H5XQV9</accession>
<dbReference type="RefSeq" id="WP_244175231.1">
    <property type="nucleotide sequence ID" value="NZ_FNVP01000006.1"/>
</dbReference>
<proteinExistence type="predicted"/>
<dbReference type="InterPro" id="IPR036610">
    <property type="entry name" value="PEBP-like_sf"/>
</dbReference>
<reference evidence="2" key="1">
    <citation type="submission" date="2016-10" db="EMBL/GenBank/DDBJ databases">
        <authorList>
            <person name="Varghese N."/>
            <person name="Submissions S."/>
        </authorList>
    </citation>
    <scope>NUCLEOTIDE SEQUENCE [LARGE SCALE GENOMIC DNA]</scope>
    <source>
        <strain evidence="2">CGMCC 1.9230</strain>
    </source>
</reference>
<evidence type="ECO:0000313" key="2">
    <source>
        <dbReference type="Proteomes" id="UP000236737"/>
    </source>
</evidence>
<dbReference type="Proteomes" id="UP000236737">
    <property type="component" value="Unassembled WGS sequence"/>
</dbReference>
<dbReference type="Pfam" id="PF01161">
    <property type="entry name" value="PBP"/>
    <property type="match status" value="1"/>
</dbReference>
<evidence type="ECO:0000313" key="1">
    <source>
        <dbReference type="EMBL" id="SEG14033.1"/>
    </source>
</evidence>
<dbReference type="InterPro" id="IPR008914">
    <property type="entry name" value="PEBP"/>
</dbReference>
<dbReference type="SUPFAM" id="SSF49777">
    <property type="entry name" value="PEBP-like"/>
    <property type="match status" value="1"/>
</dbReference>
<dbReference type="AlphaFoldDB" id="A0A1H5XQV9"/>
<gene>
    <name evidence="1" type="ORF">SAMN04488130_106156</name>
</gene>
<keyword evidence="2" id="KW-1185">Reference proteome</keyword>
<dbReference type="NCBIfam" id="TIGR00481">
    <property type="entry name" value="YbhB/YbcL family Raf kinase inhibitor-like protein"/>
    <property type="match status" value="1"/>
</dbReference>
<dbReference type="Gene3D" id="3.90.280.10">
    <property type="entry name" value="PEBP-like"/>
    <property type="match status" value="1"/>
</dbReference>
<organism evidence="1 2">
    <name type="scientific">Flavobacterium urumqiense</name>
    <dbReference type="NCBI Taxonomy" id="935224"/>
    <lineage>
        <taxon>Bacteria</taxon>
        <taxon>Pseudomonadati</taxon>
        <taxon>Bacteroidota</taxon>
        <taxon>Flavobacteriia</taxon>
        <taxon>Flavobacteriales</taxon>
        <taxon>Flavobacteriaceae</taxon>
        <taxon>Flavobacterium</taxon>
    </lineage>
</organism>
<dbReference type="PANTHER" id="PTHR30289:SF1">
    <property type="entry name" value="PEBP (PHOSPHATIDYLETHANOLAMINE-BINDING PROTEIN) FAMILY PROTEIN"/>
    <property type="match status" value="1"/>
</dbReference>